<organism evidence="1 2">
    <name type="scientific">Gossypium australe</name>
    <dbReference type="NCBI Taxonomy" id="47621"/>
    <lineage>
        <taxon>Eukaryota</taxon>
        <taxon>Viridiplantae</taxon>
        <taxon>Streptophyta</taxon>
        <taxon>Embryophyta</taxon>
        <taxon>Tracheophyta</taxon>
        <taxon>Spermatophyta</taxon>
        <taxon>Magnoliopsida</taxon>
        <taxon>eudicotyledons</taxon>
        <taxon>Gunneridae</taxon>
        <taxon>Pentapetalae</taxon>
        <taxon>rosids</taxon>
        <taxon>malvids</taxon>
        <taxon>Malvales</taxon>
        <taxon>Malvaceae</taxon>
        <taxon>Malvoideae</taxon>
        <taxon>Gossypium</taxon>
    </lineage>
</organism>
<dbReference type="AlphaFoldDB" id="A0A5B6U6R0"/>
<protein>
    <submittedName>
        <fullName evidence="1">Autophagy-related protein 18c-like</fullName>
    </submittedName>
</protein>
<keyword evidence="2" id="KW-1185">Reference proteome</keyword>
<sequence>MGLQLRIAWPNKENEGRKQKRRRRKANEYIVLAKFFSIRSLTWFLVASRFARPLSVCAAKLMRPIPEQ</sequence>
<dbReference type="Proteomes" id="UP000325315">
    <property type="component" value="Unassembled WGS sequence"/>
</dbReference>
<accession>A0A5B6U6R0</accession>
<gene>
    <name evidence="1" type="ORF">EPI10_009545</name>
</gene>
<name>A0A5B6U6R0_9ROSI</name>
<evidence type="ECO:0000313" key="1">
    <source>
        <dbReference type="EMBL" id="KAA3453519.1"/>
    </source>
</evidence>
<comment type="caution">
    <text evidence="1">The sequence shown here is derived from an EMBL/GenBank/DDBJ whole genome shotgun (WGS) entry which is preliminary data.</text>
</comment>
<proteinExistence type="predicted"/>
<dbReference type="EMBL" id="SMMG02000013">
    <property type="protein sequence ID" value="KAA3453519.1"/>
    <property type="molecule type" value="Genomic_DNA"/>
</dbReference>
<evidence type="ECO:0000313" key="2">
    <source>
        <dbReference type="Proteomes" id="UP000325315"/>
    </source>
</evidence>
<reference evidence="2" key="1">
    <citation type="journal article" date="2019" name="Plant Biotechnol. J.">
        <title>Genome sequencing of the Australian wild diploid species Gossypium australe highlights disease resistance and delayed gland morphogenesis.</title>
        <authorList>
            <person name="Cai Y."/>
            <person name="Cai X."/>
            <person name="Wang Q."/>
            <person name="Wang P."/>
            <person name="Zhang Y."/>
            <person name="Cai C."/>
            <person name="Xu Y."/>
            <person name="Wang K."/>
            <person name="Zhou Z."/>
            <person name="Wang C."/>
            <person name="Geng S."/>
            <person name="Li B."/>
            <person name="Dong Q."/>
            <person name="Hou Y."/>
            <person name="Wang H."/>
            <person name="Ai P."/>
            <person name="Liu Z."/>
            <person name="Yi F."/>
            <person name="Sun M."/>
            <person name="An G."/>
            <person name="Cheng J."/>
            <person name="Zhang Y."/>
            <person name="Shi Q."/>
            <person name="Xie Y."/>
            <person name="Shi X."/>
            <person name="Chang Y."/>
            <person name="Huang F."/>
            <person name="Chen Y."/>
            <person name="Hong S."/>
            <person name="Mi L."/>
            <person name="Sun Q."/>
            <person name="Zhang L."/>
            <person name="Zhou B."/>
            <person name="Peng R."/>
            <person name="Zhang X."/>
            <person name="Liu F."/>
        </authorList>
    </citation>
    <scope>NUCLEOTIDE SEQUENCE [LARGE SCALE GENOMIC DNA]</scope>
    <source>
        <strain evidence="2">cv. PA1801</strain>
    </source>
</reference>
<dbReference type="OrthoDB" id="1667587at2759"/>